<evidence type="ECO:0000313" key="4">
    <source>
        <dbReference type="Proteomes" id="UP000185612"/>
    </source>
</evidence>
<evidence type="ECO:0000256" key="2">
    <source>
        <dbReference type="SAM" id="MobiDB-lite"/>
    </source>
</evidence>
<evidence type="ECO:0008006" key="5">
    <source>
        <dbReference type="Google" id="ProtNLM"/>
    </source>
</evidence>
<protein>
    <recommendedName>
        <fullName evidence="5">Septum formation initiator family protein</fullName>
    </recommendedName>
</protein>
<sequence length="155" mass="16783">MAAPSSIPARIRVPLFVLLCILILSIIINPVRGYLSQRHELATLQQKVEAAQLRNEKLRAELERWDNEDVVRREARTRLGFVAPGETVFVVLDSQTLGGLRPAPTASPSPLPADAPWYDQVWSGQPARPPGKLPSSTPTPTPSGSPAASEGTSDE</sequence>
<dbReference type="AlphaFoldDB" id="A0A1Q5PYL3"/>
<dbReference type="InParanoid" id="A0A1Q5PYL3"/>
<dbReference type="Proteomes" id="UP000185612">
    <property type="component" value="Unassembled WGS sequence"/>
</dbReference>
<evidence type="ECO:0000256" key="1">
    <source>
        <dbReference type="SAM" id="Coils"/>
    </source>
</evidence>
<dbReference type="InterPro" id="IPR007060">
    <property type="entry name" value="FtsL/DivIC"/>
</dbReference>
<evidence type="ECO:0000313" key="3">
    <source>
        <dbReference type="EMBL" id="OKL52711.1"/>
    </source>
</evidence>
<gene>
    <name evidence="3" type="ORF">BSZ40_00980</name>
</gene>
<reference evidence="4" key="1">
    <citation type="submission" date="2016-12" db="EMBL/GenBank/DDBJ databases">
        <authorList>
            <person name="Meng X."/>
        </authorList>
    </citation>
    <scope>NUCLEOTIDE SEQUENCE [LARGE SCALE GENOMIC DNA]</scope>
    <source>
        <strain evidence="4">DSM 20732</strain>
    </source>
</reference>
<proteinExistence type="predicted"/>
<feature type="region of interest" description="Disordered" evidence="2">
    <location>
        <begin position="99"/>
        <end position="155"/>
    </location>
</feature>
<dbReference type="RefSeq" id="WP_073822416.1">
    <property type="nucleotide sequence ID" value="NZ_JAUNKL010000049.1"/>
</dbReference>
<organism evidence="3 4">
    <name type="scientific">Buchananella hordeovulneris</name>
    <dbReference type="NCBI Taxonomy" id="52770"/>
    <lineage>
        <taxon>Bacteria</taxon>
        <taxon>Bacillati</taxon>
        <taxon>Actinomycetota</taxon>
        <taxon>Actinomycetes</taxon>
        <taxon>Actinomycetales</taxon>
        <taxon>Actinomycetaceae</taxon>
        <taxon>Buchananella</taxon>
    </lineage>
</organism>
<dbReference type="EMBL" id="MQVS01000001">
    <property type="protein sequence ID" value="OKL52711.1"/>
    <property type="molecule type" value="Genomic_DNA"/>
</dbReference>
<feature type="compositionally biased region" description="Pro residues" evidence="2">
    <location>
        <begin position="127"/>
        <end position="143"/>
    </location>
</feature>
<dbReference type="STRING" id="52770.BSZ40_00980"/>
<name>A0A1Q5PYL3_9ACTO</name>
<dbReference type="Pfam" id="PF04977">
    <property type="entry name" value="DivIC"/>
    <property type="match status" value="1"/>
</dbReference>
<accession>A0A1Q5PYL3</accession>
<keyword evidence="1" id="KW-0175">Coiled coil</keyword>
<feature type="coiled-coil region" evidence="1">
    <location>
        <begin position="34"/>
        <end position="68"/>
    </location>
</feature>
<dbReference type="OrthoDB" id="5187715at2"/>
<keyword evidence="4" id="KW-1185">Reference proteome</keyword>
<comment type="caution">
    <text evidence="3">The sequence shown here is derived from an EMBL/GenBank/DDBJ whole genome shotgun (WGS) entry which is preliminary data.</text>
</comment>